<dbReference type="EMBL" id="VLXZ01000011">
    <property type="protein sequence ID" value="TSB45464.1"/>
    <property type="molecule type" value="Genomic_DNA"/>
</dbReference>
<dbReference type="AlphaFoldDB" id="A0A553ZVG0"/>
<evidence type="ECO:0000313" key="1">
    <source>
        <dbReference type="EMBL" id="TSB45464.1"/>
    </source>
</evidence>
<comment type="caution">
    <text evidence="1">The sequence shown here is derived from an EMBL/GenBank/DDBJ whole genome shotgun (WGS) entry which is preliminary data.</text>
</comment>
<proteinExistence type="predicted"/>
<dbReference type="CDD" id="cd04692">
    <property type="entry name" value="NUDIX_Hydrolase"/>
    <property type="match status" value="1"/>
</dbReference>
<keyword evidence="2" id="KW-1185">Reference proteome</keyword>
<organism evidence="1 2">
    <name type="scientific">Alkalicoccobacillus porphyridii</name>
    <dbReference type="NCBI Taxonomy" id="2597270"/>
    <lineage>
        <taxon>Bacteria</taxon>
        <taxon>Bacillati</taxon>
        <taxon>Bacillota</taxon>
        <taxon>Bacilli</taxon>
        <taxon>Bacillales</taxon>
        <taxon>Bacillaceae</taxon>
        <taxon>Alkalicoccobacillus</taxon>
    </lineage>
</organism>
<evidence type="ECO:0000313" key="2">
    <source>
        <dbReference type="Proteomes" id="UP000318521"/>
    </source>
</evidence>
<dbReference type="OrthoDB" id="9780586at2"/>
<dbReference type="RefSeq" id="WP_143849890.1">
    <property type="nucleotide sequence ID" value="NZ_VLXZ01000011.1"/>
</dbReference>
<dbReference type="InterPro" id="IPR015797">
    <property type="entry name" value="NUDIX_hydrolase-like_dom_sf"/>
</dbReference>
<keyword evidence="1" id="KW-0378">Hydrolase</keyword>
<sequence length="212" mass="24210">METEQLRIFTKDGECIGTESRADVHQHGYWHETFHCWMIGVVNGSWCVDLQFRSPTKKDFPSSLDISAAGHLLSHETKEDGVRELEEEIGIDTKYSELVFLETVLDEIHTDSIVDKERCQLHLYPHLPNKVEGYTVQAEEVGGMFRMLWSDCKLILTNSTATATAAGFLLTEQQIKEPKTLHVTKDDFVPHSDNYIQTLIQAVDQFILINQD</sequence>
<gene>
    <name evidence="1" type="ORF">FN960_16150</name>
</gene>
<dbReference type="SUPFAM" id="SSF55811">
    <property type="entry name" value="Nudix"/>
    <property type="match status" value="1"/>
</dbReference>
<accession>A0A553ZVG0</accession>
<dbReference type="GO" id="GO:0016787">
    <property type="term" value="F:hydrolase activity"/>
    <property type="evidence" value="ECO:0007669"/>
    <property type="project" value="UniProtKB-KW"/>
</dbReference>
<dbReference type="Gene3D" id="3.90.79.10">
    <property type="entry name" value="Nucleoside Triphosphate Pyrophosphohydrolase"/>
    <property type="match status" value="1"/>
</dbReference>
<reference evidence="1 2" key="1">
    <citation type="submission" date="2019-07" db="EMBL/GenBank/DDBJ databases">
        <authorList>
            <person name="Park Y.J."/>
            <person name="Jeong S.E."/>
            <person name="Jung H.S."/>
        </authorList>
    </citation>
    <scope>NUCLEOTIDE SEQUENCE [LARGE SCALE GENOMIC DNA]</scope>
    <source>
        <strain evidence="2">P16(2019)</strain>
    </source>
</reference>
<protein>
    <submittedName>
        <fullName evidence="1">Hydrolase</fullName>
    </submittedName>
</protein>
<name>A0A553ZVG0_9BACI</name>
<dbReference type="Proteomes" id="UP000318521">
    <property type="component" value="Unassembled WGS sequence"/>
</dbReference>